<accession>A0A2V4DUI6</accession>
<organism evidence="1 2">
    <name type="scientific">Gilliamella apicola</name>
    <dbReference type="NCBI Taxonomy" id="1196095"/>
    <lineage>
        <taxon>Bacteria</taxon>
        <taxon>Pseudomonadati</taxon>
        <taxon>Pseudomonadota</taxon>
        <taxon>Gammaproteobacteria</taxon>
        <taxon>Orbales</taxon>
        <taxon>Orbaceae</taxon>
        <taxon>Gilliamella</taxon>
    </lineage>
</organism>
<evidence type="ECO:0000313" key="2">
    <source>
        <dbReference type="Proteomes" id="UP000247483"/>
    </source>
</evidence>
<reference evidence="1 2" key="1">
    <citation type="submission" date="2018-05" db="EMBL/GenBank/DDBJ databases">
        <title>Reference genomes for bee gut microbiota database.</title>
        <authorList>
            <person name="Ellegaard K.M."/>
        </authorList>
    </citation>
    <scope>NUCLEOTIDE SEQUENCE [LARGE SCALE GENOMIC DNA]</scope>
    <source>
        <strain evidence="1 2">ESL0177</strain>
    </source>
</reference>
<dbReference type="Proteomes" id="UP000247483">
    <property type="component" value="Unassembled WGS sequence"/>
</dbReference>
<dbReference type="RefSeq" id="WP_110423729.1">
    <property type="nucleotide sequence ID" value="NZ_QGLP01000005.1"/>
</dbReference>
<gene>
    <name evidence="1" type="ORF">DKK79_08670</name>
</gene>
<dbReference type="AlphaFoldDB" id="A0A2V4DUI6"/>
<dbReference type="EMBL" id="QGLP01000005">
    <property type="protein sequence ID" value="PXZ04420.1"/>
    <property type="molecule type" value="Genomic_DNA"/>
</dbReference>
<evidence type="ECO:0000313" key="1">
    <source>
        <dbReference type="EMBL" id="PXZ04420.1"/>
    </source>
</evidence>
<sequence>MKTLSSYIESSNNISIYLLAEALDCDRATLDSWIKDETLLFPKPIQLGKDEIHFICQEIQDWLSKRPTFNCYYDREANNFIINHNQIVSANSKTDTLINKQQALNKIRTKIKLGKENMFLNNTDIVIPCISIDGVDLFFSDRFQPYFSHLEKVSIQHEIGVELSKKEKKDINSSSPKLKRITTI</sequence>
<proteinExistence type="predicted"/>
<comment type="caution">
    <text evidence="1">The sequence shown here is derived from an EMBL/GenBank/DDBJ whole genome shotgun (WGS) entry which is preliminary data.</text>
</comment>
<protein>
    <submittedName>
        <fullName evidence="1">Uncharacterized protein</fullName>
    </submittedName>
</protein>
<name>A0A2V4DUI6_9GAMM</name>